<evidence type="ECO:0000313" key="4">
    <source>
        <dbReference type="Proteomes" id="UP000283523"/>
    </source>
</evidence>
<dbReference type="Proteomes" id="UP000283523">
    <property type="component" value="Unassembled WGS sequence"/>
</dbReference>
<dbReference type="OrthoDB" id="9806233at2"/>
<proteinExistence type="predicted"/>
<dbReference type="AlphaFoldDB" id="A0A418M5Q5"/>
<evidence type="ECO:0000256" key="1">
    <source>
        <dbReference type="SAM" id="SignalP"/>
    </source>
</evidence>
<dbReference type="GO" id="GO:0016787">
    <property type="term" value="F:hydrolase activity"/>
    <property type="evidence" value="ECO:0007669"/>
    <property type="project" value="InterPro"/>
</dbReference>
<keyword evidence="1" id="KW-0732">Signal</keyword>
<protein>
    <submittedName>
        <fullName evidence="3">DUF1080 domain-containing protein</fullName>
    </submittedName>
</protein>
<organism evidence="3 4">
    <name type="scientific">Fibrisoma montanum</name>
    <dbReference type="NCBI Taxonomy" id="2305895"/>
    <lineage>
        <taxon>Bacteria</taxon>
        <taxon>Pseudomonadati</taxon>
        <taxon>Bacteroidota</taxon>
        <taxon>Cytophagia</taxon>
        <taxon>Cytophagales</taxon>
        <taxon>Spirosomataceae</taxon>
        <taxon>Fibrisoma</taxon>
    </lineage>
</organism>
<feature type="signal peptide" evidence="1">
    <location>
        <begin position="1"/>
        <end position="44"/>
    </location>
</feature>
<name>A0A418M5Q5_9BACT</name>
<dbReference type="InterPro" id="IPR010496">
    <property type="entry name" value="AL/BT2_dom"/>
</dbReference>
<accession>A0A418M5Q5</accession>
<comment type="caution">
    <text evidence="3">The sequence shown here is derived from an EMBL/GenBank/DDBJ whole genome shotgun (WGS) entry which is preliminary data.</text>
</comment>
<feature type="domain" description="3-keto-alpha-glucoside-1,2-lyase/3-keto-2-hydroxy-glucal hydratase" evidence="2">
    <location>
        <begin position="59"/>
        <end position="250"/>
    </location>
</feature>
<sequence>MFTAGGNEEIAPAVCFIYKPLPTSMQNPLRLLGLALLLASPVFAQTPPKGHPSPVGAGWRPLFTDDLSNARYPKGVWSFEEGILTATEDKAIWTAQPYENFVLDLLFKTADGTNSGVIVHASDTANWIPNSVEIQIADDYAKQWAESPASWRCGAFFGHQPATKSLVKRPGEWNRYTITCQDKLIYIVLNNELVNTIDLSTFTSAKTNPDGSTVPEWLSKPPAELPLKGHIGLQGKHAGAPIYFRNIRIKEL</sequence>
<dbReference type="Pfam" id="PF06439">
    <property type="entry name" value="3keto-disac_hyd"/>
    <property type="match status" value="1"/>
</dbReference>
<reference evidence="3 4" key="1">
    <citation type="submission" date="2018-08" db="EMBL/GenBank/DDBJ databases">
        <title>Fibrisoma montanum sp. nov., isolated from Danxia mountain soil.</title>
        <authorList>
            <person name="Huang Y."/>
        </authorList>
    </citation>
    <scope>NUCLEOTIDE SEQUENCE [LARGE SCALE GENOMIC DNA]</scope>
    <source>
        <strain evidence="3 4">HYT19</strain>
    </source>
</reference>
<evidence type="ECO:0000259" key="2">
    <source>
        <dbReference type="Pfam" id="PF06439"/>
    </source>
</evidence>
<keyword evidence="4" id="KW-1185">Reference proteome</keyword>
<evidence type="ECO:0000313" key="3">
    <source>
        <dbReference type="EMBL" id="RIV21289.1"/>
    </source>
</evidence>
<dbReference type="Gene3D" id="2.60.120.560">
    <property type="entry name" value="Exo-inulinase, domain 1"/>
    <property type="match status" value="1"/>
</dbReference>
<feature type="chain" id="PRO_5018982033" evidence="1">
    <location>
        <begin position="45"/>
        <end position="252"/>
    </location>
</feature>
<gene>
    <name evidence="3" type="ORF">DYU11_17925</name>
</gene>
<dbReference type="EMBL" id="QXED01000005">
    <property type="protein sequence ID" value="RIV21289.1"/>
    <property type="molecule type" value="Genomic_DNA"/>
</dbReference>